<dbReference type="InterPro" id="IPR011701">
    <property type="entry name" value="MFS"/>
</dbReference>
<feature type="transmembrane region" description="Helical" evidence="6">
    <location>
        <begin position="177"/>
        <end position="199"/>
    </location>
</feature>
<proteinExistence type="predicted"/>
<feature type="transmembrane region" description="Helical" evidence="6">
    <location>
        <begin position="91"/>
        <end position="109"/>
    </location>
</feature>
<dbReference type="InterPro" id="IPR036259">
    <property type="entry name" value="MFS_trans_sf"/>
</dbReference>
<feature type="transmembrane region" description="Helical" evidence="6">
    <location>
        <begin position="262"/>
        <end position="286"/>
    </location>
</feature>
<dbReference type="Gene3D" id="1.20.1250.20">
    <property type="entry name" value="MFS general substrate transporter like domains"/>
    <property type="match status" value="1"/>
</dbReference>
<accession>A0A2A4FVX8</accession>
<evidence type="ECO:0000256" key="1">
    <source>
        <dbReference type="ARBA" id="ARBA00004141"/>
    </source>
</evidence>
<dbReference type="GO" id="GO:0022857">
    <property type="term" value="F:transmembrane transporter activity"/>
    <property type="evidence" value="ECO:0007669"/>
    <property type="project" value="InterPro"/>
</dbReference>
<keyword evidence="5 6" id="KW-0472">Membrane</keyword>
<comment type="subcellular location">
    <subcellularLocation>
        <location evidence="1">Membrane</location>
        <topology evidence="1">Multi-pass membrane protein</topology>
    </subcellularLocation>
</comment>
<dbReference type="EMBL" id="NWUF01000007">
    <property type="protein sequence ID" value="PCE42599.1"/>
    <property type="molecule type" value="Genomic_DNA"/>
</dbReference>
<dbReference type="KEGG" id="rdi:CMV14_06780"/>
<protein>
    <submittedName>
        <fullName evidence="8">MFS transporter</fullName>
    </submittedName>
</protein>
<dbReference type="Pfam" id="PF07690">
    <property type="entry name" value="MFS_1"/>
    <property type="match status" value="1"/>
</dbReference>
<dbReference type="GO" id="GO:0016020">
    <property type="term" value="C:membrane"/>
    <property type="evidence" value="ECO:0007669"/>
    <property type="project" value="UniProtKB-SubCell"/>
</dbReference>
<dbReference type="InterPro" id="IPR020846">
    <property type="entry name" value="MFS_dom"/>
</dbReference>
<dbReference type="SUPFAM" id="SSF103473">
    <property type="entry name" value="MFS general substrate transporter"/>
    <property type="match status" value="1"/>
</dbReference>
<comment type="caution">
    <text evidence="8">The sequence shown here is derived from an EMBL/GenBank/DDBJ whole genome shotgun (WGS) entry which is preliminary data.</text>
</comment>
<evidence type="ECO:0000313" key="9">
    <source>
        <dbReference type="Proteomes" id="UP000218934"/>
    </source>
</evidence>
<feature type="domain" description="Major facilitator superfamily (MFS) profile" evidence="7">
    <location>
        <begin position="24"/>
        <end position="423"/>
    </location>
</feature>
<dbReference type="Proteomes" id="UP000218934">
    <property type="component" value="Unassembled WGS sequence"/>
</dbReference>
<feature type="transmembrane region" description="Helical" evidence="6">
    <location>
        <begin position="325"/>
        <end position="346"/>
    </location>
</feature>
<evidence type="ECO:0000256" key="2">
    <source>
        <dbReference type="ARBA" id="ARBA00022448"/>
    </source>
</evidence>
<feature type="transmembrane region" description="Helical" evidence="6">
    <location>
        <begin position="58"/>
        <end position="79"/>
    </location>
</feature>
<dbReference type="PANTHER" id="PTHR23505">
    <property type="entry name" value="SPINSTER"/>
    <property type="match status" value="1"/>
</dbReference>
<feature type="transmembrane region" description="Helical" evidence="6">
    <location>
        <begin position="150"/>
        <end position="171"/>
    </location>
</feature>
<feature type="transmembrane region" description="Helical" evidence="6">
    <location>
        <begin position="358"/>
        <end position="380"/>
    </location>
</feature>
<dbReference type="AlphaFoldDB" id="A0A2A4FVX8"/>
<feature type="transmembrane region" description="Helical" evidence="6">
    <location>
        <begin position="400"/>
        <end position="416"/>
    </location>
</feature>
<keyword evidence="9" id="KW-1185">Reference proteome</keyword>
<feature type="transmembrane region" description="Helical" evidence="6">
    <location>
        <begin position="298"/>
        <end position="319"/>
    </location>
</feature>
<keyword evidence="2" id="KW-0813">Transport</keyword>
<gene>
    <name evidence="8" type="ORF">COO09_09300</name>
</gene>
<evidence type="ECO:0000259" key="7">
    <source>
        <dbReference type="PROSITE" id="PS50850"/>
    </source>
</evidence>
<organism evidence="8 9">
    <name type="scientific">Rhizorhabdus dicambivorans</name>
    <dbReference type="NCBI Taxonomy" id="1850238"/>
    <lineage>
        <taxon>Bacteria</taxon>
        <taxon>Pseudomonadati</taxon>
        <taxon>Pseudomonadota</taxon>
        <taxon>Alphaproteobacteria</taxon>
        <taxon>Sphingomonadales</taxon>
        <taxon>Sphingomonadaceae</taxon>
        <taxon>Rhizorhabdus</taxon>
    </lineage>
</organism>
<dbReference type="RefSeq" id="WP_083215729.1">
    <property type="nucleotide sequence ID" value="NZ_CP023449.1"/>
</dbReference>
<dbReference type="PANTHER" id="PTHR23505:SF79">
    <property type="entry name" value="PROTEIN SPINSTER"/>
    <property type="match status" value="1"/>
</dbReference>
<keyword evidence="4 6" id="KW-1133">Transmembrane helix</keyword>
<evidence type="ECO:0000256" key="4">
    <source>
        <dbReference type="ARBA" id="ARBA00022989"/>
    </source>
</evidence>
<evidence type="ECO:0000313" key="8">
    <source>
        <dbReference type="EMBL" id="PCE42599.1"/>
    </source>
</evidence>
<sequence length="430" mass="45089">MSAEQPSSEAAPSTAKVSLYAWYIACALMVVQVLSSLDRRVIVILAEPIKRDLGLSDTELGLLSGGLFSFVYAAASFPIARIAERVSRPRLISASIAAWSLLTACGGFAQGFAMLAFSRVGVAAGEAGAGPAAHSLLTSHFPPTARSRALSIYMAGVPLGGLAGLVLGGVLSDLFDWRTALFIVGLPGILIAMLIAFTVREPRTPTAYGKPPSSSLLQMFGICAGDPVLRLMLIAMAIHVIPNGSLNAFLPAYVMREFGLPAHSVGLAVGLVLGLGGLTGSLVGGWCGDWLNLKDRSYAFRFVSFTFLLDIILIILILMTKQYPALLALAMLQAANIGLSAGPLFATLQDRVSDGQRATAAAILLFCVYLGSALGPVIAGMLSDWISTPGQPAALSLRQALMYIAPIEAVGAYYLLRASGHLKSTTAKMM</sequence>
<evidence type="ECO:0000256" key="3">
    <source>
        <dbReference type="ARBA" id="ARBA00022692"/>
    </source>
</evidence>
<feature type="transmembrane region" description="Helical" evidence="6">
    <location>
        <begin position="220"/>
        <end position="242"/>
    </location>
</feature>
<keyword evidence="3 6" id="KW-0812">Transmembrane</keyword>
<evidence type="ECO:0000256" key="6">
    <source>
        <dbReference type="SAM" id="Phobius"/>
    </source>
</evidence>
<reference evidence="8 9" key="1">
    <citation type="submission" date="2017-09" db="EMBL/GenBank/DDBJ databases">
        <title>The Catabolism of 3,6-Dichlorosalicylic acid is Initiated by the Cytochrome P450 Monooxygenase DsmABC in Rhizorhabdus dicambivorans Ndbn-20.</title>
        <authorList>
            <person name="Na L."/>
        </authorList>
    </citation>
    <scope>NUCLEOTIDE SEQUENCE [LARGE SCALE GENOMIC DNA]</scope>
    <source>
        <strain evidence="8 9">Ndbn-20m</strain>
    </source>
</reference>
<dbReference type="InterPro" id="IPR044770">
    <property type="entry name" value="MFS_spinster-like"/>
</dbReference>
<feature type="transmembrane region" description="Helical" evidence="6">
    <location>
        <begin position="20"/>
        <end position="37"/>
    </location>
</feature>
<dbReference type="PROSITE" id="PS50850">
    <property type="entry name" value="MFS"/>
    <property type="match status" value="1"/>
</dbReference>
<evidence type="ECO:0000256" key="5">
    <source>
        <dbReference type="ARBA" id="ARBA00023136"/>
    </source>
</evidence>
<name>A0A2A4FVX8_9SPHN</name>
<dbReference type="OrthoDB" id="7400989at2"/>